<organism evidence="1 2">
    <name type="scientific">Glaciimonas immobilis</name>
    <dbReference type="NCBI Taxonomy" id="728004"/>
    <lineage>
        <taxon>Bacteria</taxon>
        <taxon>Pseudomonadati</taxon>
        <taxon>Pseudomonadota</taxon>
        <taxon>Betaproteobacteria</taxon>
        <taxon>Burkholderiales</taxon>
        <taxon>Oxalobacteraceae</taxon>
        <taxon>Glaciimonas</taxon>
    </lineage>
</organism>
<accession>A0A840RLT0</accession>
<protein>
    <submittedName>
        <fullName evidence="1">Uncharacterized protein</fullName>
    </submittedName>
</protein>
<dbReference type="EMBL" id="JACHHQ010000002">
    <property type="protein sequence ID" value="MBB5199247.1"/>
    <property type="molecule type" value="Genomic_DNA"/>
</dbReference>
<name>A0A840RLT0_9BURK</name>
<evidence type="ECO:0000313" key="1">
    <source>
        <dbReference type="EMBL" id="MBB5199247.1"/>
    </source>
</evidence>
<proteinExistence type="predicted"/>
<sequence length="50" mass="6003">MRYKCSDVSVGYKRILQNRSAVMIYSEKFYLPPTENFRASNLTEHHKYET</sequence>
<reference evidence="1 2" key="1">
    <citation type="submission" date="2020-08" db="EMBL/GenBank/DDBJ databases">
        <title>Genomic Encyclopedia of Type Strains, Phase IV (KMG-IV): sequencing the most valuable type-strain genomes for metagenomic binning, comparative biology and taxonomic classification.</title>
        <authorList>
            <person name="Goeker M."/>
        </authorList>
    </citation>
    <scope>NUCLEOTIDE SEQUENCE [LARGE SCALE GENOMIC DNA]</scope>
    <source>
        <strain evidence="1 2">DSM 23240</strain>
    </source>
</reference>
<comment type="caution">
    <text evidence="1">The sequence shown here is derived from an EMBL/GenBank/DDBJ whole genome shotgun (WGS) entry which is preliminary data.</text>
</comment>
<gene>
    <name evidence="1" type="ORF">HNR39_001074</name>
</gene>
<dbReference type="AlphaFoldDB" id="A0A840RLT0"/>
<evidence type="ECO:0000313" key="2">
    <source>
        <dbReference type="Proteomes" id="UP000571084"/>
    </source>
</evidence>
<keyword evidence="2" id="KW-1185">Reference proteome</keyword>
<dbReference type="Proteomes" id="UP000571084">
    <property type="component" value="Unassembled WGS sequence"/>
</dbReference>